<evidence type="ECO:0000313" key="1">
    <source>
        <dbReference type="EMBL" id="KAF2889112.1"/>
    </source>
</evidence>
<keyword evidence="2" id="KW-1185">Reference proteome</keyword>
<comment type="caution">
    <text evidence="1">The sequence shown here is derived from an EMBL/GenBank/DDBJ whole genome shotgun (WGS) entry which is preliminary data.</text>
</comment>
<gene>
    <name evidence="1" type="ORF">ILUMI_17061</name>
</gene>
<dbReference type="AlphaFoldDB" id="A0A8K0CPT2"/>
<protein>
    <submittedName>
        <fullName evidence="1">Uncharacterized protein</fullName>
    </submittedName>
</protein>
<accession>A0A8K0CPT2</accession>
<organism evidence="1 2">
    <name type="scientific">Ignelater luminosus</name>
    <name type="common">Cucubano</name>
    <name type="synonym">Pyrophorus luminosus</name>
    <dbReference type="NCBI Taxonomy" id="2038154"/>
    <lineage>
        <taxon>Eukaryota</taxon>
        <taxon>Metazoa</taxon>
        <taxon>Ecdysozoa</taxon>
        <taxon>Arthropoda</taxon>
        <taxon>Hexapoda</taxon>
        <taxon>Insecta</taxon>
        <taxon>Pterygota</taxon>
        <taxon>Neoptera</taxon>
        <taxon>Endopterygota</taxon>
        <taxon>Coleoptera</taxon>
        <taxon>Polyphaga</taxon>
        <taxon>Elateriformia</taxon>
        <taxon>Elateroidea</taxon>
        <taxon>Elateridae</taxon>
        <taxon>Agrypninae</taxon>
        <taxon>Pyrophorini</taxon>
        <taxon>Ignelater</taxon>
    </lineage>
</organism>
<evidence type="ECO:0000313" key="2">
    <source>
        <dbReference type="Proteomes" id="UP000801492"/>
    </source>
</evidence>
<name>A0A8K0CPT2_IGNLU</name>
<dbReference type="Proteomes" id="UP000801492">
    <property type="component" value="Unassembled WGS sequence"/>
</dbReference>
<reference evidence="1" key="1">
    <citation type="submission" date="2019-08" db="EMBL/GenBank/DDBJ databases">
        <title>The genome of the North American firefly Photinus pyralis.</title>
        <authorList>
            <consortium name="Photinus pyralis genome working group"/>
            <person name="Fallon T.R."/>
            <person name="Sander Lower S.E."/>
            <person name="Weng J.-K."/>
        </authorList>
    </citation>
    <scope>NUCLEOTIDE SEQUENCE</scope>
    <source>
        <strain evidence="1">TRF0915ILg1</strain>
        <tissue evidence="1">Whole body</tissue>
    </source>
</reference>
<proteinExistence type="predicted"/>
<dbReference type="EMBL" id="VTPC01070661">
    <property type="protein sequence ID" value="KAF2889112.1"/>
    <property type="molecule type" value="Genomic_DNA"/>
</dbReference>
<sequence length="86" mass="9764">MVGNYQRKTNRVVPPADTMIEAASAVKNTENPVSIRKAGRDLNVHCEPLERYCRKVSDEELAVGSSQVRLGYKKARRVFDEQKNLM</sequence>